<dbReference type="AlphaFoldDB" id="A0AAT9GMY6"/>
<accession>A0AAT9GMY6</accession>
<dbReference type="InterPro" id="IPR036388">
    <property type="entry name" value="WH-like_DNA-bd_sf"/>
</dbReference>
<gene>
    <name evidence="1" type="ORF">SJAV_02030</name>
</gene>
<dbReference type="Gene3D" id="1.10.10.10">
    <property type="entry name" value="Winged helix-like DNA-binding domain superfamily/Winged helix DNA-binding domain"/>
    <property type="match status" value="1"/>
</dbReference>
<reference evidence="1" key="1">
    <citation type="submission" date="2024-03" db="EMBL/GenBank/DDBJ databases">
        <title>Complete genome sequence of Sulfurisphaera javensis strain KD-1.</title>
        <authorList>
            <person name="Sakai H."/>
            <person name="Nur N."/>
            <person name="Suwanto A."/>
            <person name="Kurosawa N."/>
        </authorList>
    </citation>
    <scope>NUCLEOTIDE SEQUENCE</scope>
    <source>
        <strain evidence="1">KD-1</strain>
    </source>
</reference>
<organism evidence="1">
    <name type="scientific">Sulfurisphaera javensis</name>
    <dbReference type="NCBI Taxonomy" id="2049879"/>
    <lineage>
        <taxon>Archaea</taxon>
        <taxon>Thermoproteota</taxon>
        <taxon>Thermoprotei</taxon>
        <taxon>Sulfolobales</taxon>
        <taxon>Sulfolobaceae</taxon>
        <taxon>Sulfurisphaera</taxon>
    </lineage>
</organism>
<sequence>MVLGYFIFTDFIVFFIKESLVLSSVRQIDPSAIEIISRFKLHFLFLLSAKSSIKEMKILTKLTLIGPLSSYRLSQELGIPSATAWRVLKKLCKEGYVSKGEKNFSITPKGLAVLFKNYKDERVRKIIAKRLKEIWNYEGDVSEVYSLLKDVSNLIENNKIDIKNVCLNYPVSLAGFLYPFINELSEETKRLIAHYLLKTFPSVNITPYCRGIISFNDKGIPYAIAVNCKVEGIKLNHYCEILQKLYVKNKIE</sequence>
<evidence type="ECO:0000313" key="1">
    <source>
        <dbReference type="EMBL" id="BFH72259.1"/>
    </source>
</evidence>
<dbReference type="SUPFAM" id="SSF46785">
    <property type="entry name" value="Winged helix' DNA-binding domain"/>
    <property type="match status" value="1"/>
</dbReference>
<dbReference type="InterPro" id="IPR036390">
    <property type="entry name" value="WH_DNA-bd_sf"/>
</dbReference>
<protein>
    <submittedName>
        <fullName evidence="1">Winged helix-turn-helix transcriptional regulator</fullName>
    </submittedName>
</protein>
<proteinExistence type="predicted"/>
<name>A0AAT9GMY6_9CREN</name>
<dbReference type="KEGG" id="sjv:SJAV_02030"/>
<dbReference type="EMBL" id="AP031322">
    <property type="protein sequence ID" value="BFH72259.1"/>
    <property type="molecule type" value="Genomic_DNA"/>
</dbReference>